<keyword evidence="3" id="KW-0645">Protease</keyword>
<keyword evidence="6" id="KW-0190">Covalent protein-DNA linkage</keyword>
<dbReference type="Pfam" id="PF02586">
    <property type="entry name" value="SRAP"/>
    <property type="match status" value="1"/>
</dbReference>
<evidence type="ECO:0000256" key="6">
    <source>
        <dbReference type="ARBA" id="ARBA00023124"/>
    </source>
</evidence>
<dbReference type="GO" id="GO:0106300">
    <property type="term" value="P:protein-DNA covalent cross-linking repair"/>
    <property type="evidence" value="ECO:0007669"/>
    <property type="project" value="InterPro"/>
</dbReference>
<dbReference type="GO" id="GO:0003697">
    <property type="term" value="F:single-stranded DNA binding"/>
    <property type="evidence" value="ECO:0007669"/>
    <property type="project" value="InterPro"/>
</dbReference>
<keyword evidence="5" id="KW-0378">Hydrolase</keyword>
<dbReference type="InterPro" id="IPR036590">
    <property type="entry name" value="SRAP-like"/>
</dbReference>
<feature type="region of interest" description="Disordered" evidence="12">
    <location>
        <begin position="27"/>
        <end position="48"/>
    </location>
</feature>
<dbReference type="PANTHER" id="PTHR13604:SF0">
    <property type="entry name" value="ABASIC SITE PROCESSING PROTEIN HMCES"/>
    <property type="match status" value="1"/>
</dbReference>
<evidence type="ECO:0000256" key="10">
    <source>
        <dbReference type="ARBA" id="ARBA00030898"/>
    </source>
</evidence>
<keyword evidence="8" id="KW-0456">Lyase</keyword>
<accession>A0A6P4I7H2</accession>
<dbReference type="InterPro" id="IPR003738">
    <property type="entry name" value="SRAP"/>
</dbReference>
<evidence type="ECO:0000256" key="3">
    <source>
        <dbReference type="ARBA" id="ARBA00022670"/>
    </source>
</evidence>
<gene>
    <name evidence="14" type="primary">LOC108072134</name>
</gene>
<reference evidence="14" key="1">
    <citation type="submission" date="2025-08" db="UniProtKB">
        <authorList>
            <consortium name="RefSeq"/>
        </authorList>
    </citation>
    <scope>IDENTIFICATION</scope>
    <source>
        <strain evidence="14">14028-0561.14</strain>
        <tissue evidence="14">Whole fly</tissue>
    </source>
</reference>
<dbReference type="RefSeq" id="XP_017018661.1">
    <property type="nucleotide sequence ID" value="XM_017163172.3"/>
</dbReference>
<dbReference type="GeneID" id="108072134"/>
<dbReference type="GO" id="GO:0006508">
    <property type="term" value="P:proteolysis"/>
    <property type="evidence" value="ECO:0007669"/>
    <property type="project" value="UniProtKB-KW"/>
</dbReference>
<evidence type="ECO:0000256" key="2">
    <source>
        <dbReference type="ARBA" id="ARBA00015888"/>
    </source>
</evidence>
<keyword evidence="13" id="KW-1185">Reference proteome</keyword>
<organism evidence="13 14">
    <name type="scientific">Drosophila kikkawai</name>
    <name type="common">Fruit fly</name>
    <dbReference type="NCBI Taxonomy" id="30033"/>
    <lineage>
        <taxon>Eukaryota</taxon>
        <taxon>Metazoa</taxon>
        <taxon>Ecdysozoa</taxon>
        <taxon>Arthropoda</taxon>
        <taxon>Hexapoda</taxon>
        <taxon>Insecta</taxon>
        <taxon>Pterygota</taxon>
        <taxon>Neoptera</taxon>
        <taxon>Endopterygota</taxon>
        <taxon>Diptera</taxon>
        <taxon>Brachycera</taxon>
        <taxon>Muscomorpha</taxon>
        <taxon>Ephydroidea</taxon>
        <taxon>Drosophilidae</taxon>
        <taxon>Drosophila</taxon>
        <taxon>Sophophora</taxon>
    </lineage>
</organism>
<dbReference type="SUPFAM" id="SSF143081">
    <property type="entry name" value="BB1717-like"/>
    <property type="match status" value="1"/>
</dbReference>
<dbReference type="PANTHER" id="PTHR13604">
    <property type="entry name" value="DC12-RELATED"/>
    <property type="match status" value="1"/>
</dbReference>
<keyword evidence="7" id="KW-0238">DNA-binding</keyword>
<evidence type="ECO:0000256" key="11">
    <source>
        <dbReference type="ARBA" id="ARBA00031130"/>
    </source>
</evidence>
<dbReference type="GO" id="GO:0008233">
    <property type="term" value="F:peptidase activity"/>
    <property type="evidence" value="ECO:0007669"/>
    <property type="project" value="UniProtKB-KW"/>
</dbReference>
<evidence type="ECO:0000256" key="8">
    <source>
        <dbReference type="ARBA" id="ARBA00023239"/>
    </source>
</evidence>
<evidence type="ECO:0000256" key="5">
    <source>
        <dbReference type="ARBA" id="ARBA00022801"/>
    </source>
</evidence>
<evidence type="ECO:0000256" key="7">
    <source>
        <dbReference type="ARBA" id="ARBA00023125"/>
    </source>
</evidence>
<dbReference type="OrthoDB" id="2111841at2759"/>
<evidence type="ECO:0000256" key="1">
    <source>
        <dbReference type="ARBA" id="ARBA00008136"/>
    </source>
</evidence>
<evidence type="ECO:0000313" key="13">
    <source>
        <dbReference type="Proteomes" id="UP001652661"/>
    </source>
</evidence>
<name>A0A6P4I7H2_DROKI</name>
<keyword evidence="4" id="KW-0227">DNA damage</keyword>
<dbReference type="GO" id="GO:0016829">
    <property type="term" value="F:lyase activity"/>
    <property type="evidence" value="ECO:0007669"/>
    <property type="project" value="UniProtKB-KW"/>
</dbReference>
<dbReference type="Proteomes" id="UP001652661">
    <property type="component" value="Chromosome 3R"/>
</dbReference>
<evidence type="ECO:0000256" key="4">
    <source>
        <dbReference type="ARBA" id="ARBA00022763"/>
    </source>
</evidence>
<evidence type="ECO:0000256" key="12">
    <source>
        <dbReference type="SAM" id="MobiDB-lite"/>
    </source>
</evidence>
<comment type="similarity">
    <text evidence="1">Belongs to the SOS response-associated peptidase family.</text>
</comment>
<dbReference type="AlphaFoldDB" id="A0A6P4I7H2"/>
<dbReference type="OMA" id="SYNKGPQ"/>
<feature type="region of interest" description="Disordered" evidence="12">
    <location>
        <begin position="315"/>
        <end position="379"/>
    </location>
</feature>
<evidence type="ECO:0000256" key="9">
    <source>
        <dbReference type="ARBA" id="ARBA00030390"/>
    </source>
</evidence>
<sequence length="379" mass="43395">MCGRTCLTLDPDQVICACKYPKKTVKKEQDGGEEPKVKHEDESSMETPEWRAEFNLGRRYQASYNIAPTDITPVIVSAAHFSDAAEQKCARVVMPMMWGMIPFWHQGDYRRHGLTTNNCRLEHLMDSKLYRGPFKRGQRCVVICEGFYEWQTAGPAKKPSEREAYLVYVPQDGDAKIYDKSTWSPGDVKLLRMAGLFDVWEDESGDKMYSYSIITFQSSKIMSWMHYRMPAILETEQQMNDWLDFKRVTDSEALATLRPATSLKWHRVAKMVNNSRNKSEECNKPIELAAKPAKPPMNKTMMAWLNVRMKREDQIKLEQSDPSGDEEDEGAEKSSALTKRRSSSDGSESIDSPAKRPRFRDFKKAAALGDISEVKSAER</sequence>
<proteinExistence type="inferred from homology"/>
<protein>
    <recommendedName>
        <fullName evidence="2">Abasic site processing protein HMCES</fullName>
    </recommendedName>
    <alternativeName>
        <fullName evidence="9">Embryonic stem cell-specific 5-hydroxymethylcytosine-binding protein</fullName>
    </alternativeName>
    <alternativeName>
        <fullName evidence="10">Peptidase HMCES</fullName>
    </alternativeName>
    <alternativeName>
        <fullName evidence="11">SRAP domain-containing protein 1</fullName>
    </alternativeName>
</protein>
<dbReference type="Gene3D" id="3.90.1680.10">
    <property type="entry name" value="SOS response associated peptidase-like"/>
    <property type="match status" value="1"/>
</dbReference>
<evidence type="ECO:0000313" key="14">
    <source>
        <dbReference type="RefSeq" id="XP_017018661.1"/>
    </source>
</evidence>